<organism evidence="1 2">
    <name type="scientific">Pontibacter aquaedesilientis</name>
    <dbReference type="NCBI Taxonomy" id="2766980"/>
    <lineage>
        <taxon>Bacteria</taxon>
        <taxon>Pseudomonadati</taxon>
        <taxon>Bacteroidota</taxon>
        <taxon>Cytophagia</taxon>
        <taxon>Cytophagales</taxon>
        <taxon>Hymenobacteraceae</taxon>
        <taxon>Pontibacter</taxon>
    </lineage>
</organism>
<keyword evidence="2" id="KW-1185">Reference proteome</keyword>
<evidence type="ECO:0000313" key="2">
    <source>
        <dbReference type="Proteomes" id="UP000625551"/>
    </source>
</evidence>
<evidence type="ECO:0008006" key="3">
    <source>
        <dbReference type="Google" id="ProtNLM"/>
    </source>
</evidence>
<protein>
    <recommendedName>
        <fullName evidence="3">Outer membrane protein beta-barrel domain-containing protein</fullName>
    </recommendedName>
</protein>
<name>A0ABR7XEW9_9BACT</name>
<dbReference type="RefSeq" id="WP_191182976.1">
    <property type="nucleotide sequence ID" value="NZ_JACXAJ010000002.1"/>
</dbReference>
<proteinExistence type="predicted"/>
<gene>
    <name evidence="1" type="ORF">H9Q13_06635</name>
</gene>
<sequence>MKNIRSTALAVTILLLGCFSFMGCASLSKKGGNPLPVQASLNNGQKNIETAVFTLDLSKPNPKLLQSDNARRRLVAQTDELIVFELINANPFKYRYVLNHRSVNFFEQQDATPMDRVLASWKANNDVVEKGKKMKDSINHVNKNTAHAQYLIATNSSEKNQLQIAPATTPPTDAKGHKELILSAARILALKGKNLLSRANSYTATISAADYLNRSTFESQRDALTEELVVLLYDHDILNGEAAAYQDDDFQNKYKTQIQELTASTDSIKKSLDKLYSLRFDNYTLPLDVNGKNIDAVEITLERFDNTAAVSSLIDKYSYNIWLKGGIKIDVSGGIFLTSLVNKEYFTTDTLVTVNDTQQTQKLVHSRNKGNYQVGFGSTINASLRGGSWVRPALSVGALFSPDEKFQLLSGLGLILGKQERLVFHYGLSMGSVQTISDNIKADTKRPYDLGTEGQIPTYEKFSFGHFFGLTYNFTKPRIATSTAP</sequence>
<evidence type="ECO:0000313" key="1">
    <source>
        <dbReference type="EMBL" id="MBD1396835.1"/>
    </source>
</evidence>
<dbReference type="EMBL" id="JACXAJ010000002">
    <property type="protein sequence ID" value="MBD1396835.1"/>
    <property type="molecule type" value="Genomic_DNA"/>
</dbReference>
<dbReference type="Proteomes" id="UP000625551">
    <property type="component" value="Unassembled WGS sequence"/>
</dbReference>
<dbReference type="PROSITE" id="PS51257">
    <property type="entry name" value="PROKAR_LIPOPROTEIN"/>
    <property type="match status" value="1"/>
</dbReference>
<comment type="caution">
    <text evidence="1">The sequence shown here is derived from an EMBL/GenBank/DDBJ whole genome shotgun (WGS) entry which is preliminary data.</text>
</comment>
<accession>A0ABR7XEW9</accession>
<reference evidence="1 2" key="1">
    <citation type="submission" date="2020-09" db="EMBL/GenBank/DDBJ databases">
        <title>Genome sequencing and assembly of Pontibacter sp.</title>
        <authorList>
            <person name="Chhetri G."/>
        </authorList>
    </citation>
    <scope>NUCLEOTIDE SEQUENCE [LARGE SCALE GENOMIC DNA]</scope>
    <source>
        <strain evidence="1 2">JH31</strain>
    </source>
</reference>